<keyword evidence="4 9" id="KW-0812">Transmembrane</keyword>
<evidence type="ECO:0000256" key="5">
    <source>
        <dbReference type="ARBA" id="ARBA00022741"/>
    </source>
</evidence>
<dbReference type="STRING" id="1285242.A6A04_04045"/>
<evidence type="ECO:0000256" key="2">
    <source>
        <dbReference type="ARBA" id="ARBA00022448"/>
    </source>
</evidence>
<dbReference type="GO" id="GO:0005886">
    <property type="term" value="C:plasma membrane"/>
    <property type="evidence" value="ECO:0007669"/>
    <property type="project" value="UniProtKB-SubCell"/>
</dbReference>
<dbReference type="InterPro" id="IPR027417">
    <property type="entry name" value="P-loop_NTPase"/>
</dbReference>
<dbReference type="FunFam" id="3.40.50.300:FF:000299">
    <property type="entry name" value="ABC transporter ATP-binding protein/permease"/>
    <property type="match status" value="1"/>
</dbReference>
<evidence type="ECO:0000313" key="13">
    <source>
        <dbReference type="Proteomes" id="UP000078428"/>
    </source>
</evidence>
<dbReference type="PROSITE" id="PS50929">
    <property type="entry name" value="ABC_TM1F"/>
    <property type="match status" value="1"/>
</dbReference>
<sequence length="618" mass="67180">MSGGKGRVLLSVRRAVAMIDRGLARQWLVVGGLAATAAVLEMLGAGAVFALIGTVADVSLLAKVPVAGGYLVEFAKANPSWAIQLLAICVAGFFVVKNLFLFFEIYYREHCELRIMAFISGRLLKGYLYAPYAFHFQKNSAELFRNIGYSVELVTKNVILATAALFSESLTIIGLLATLMIADPMVTIVTAGVMGALVALILITSQRGFVLRGQQTQKLQAEMFQAIHECLGASKEARVTGRELFFWQRYNTYLWNRGRLLRRDSAVSQAPRLAMETVLVLTIVVLIGVASARGDSGSQLVYLLGMFGYVGFRVLPSFNRAVVHINKIRNSSAAVELIWNDYRALCESDPSAPADGDPVVFQQDLVLDSVHYTYPGSDHEVLRGINLTVPRGTAIGIVGSTGAGKSTLVDVILGLLRPDSGDILVDGASILDNPRSWQRRIGYVPQTIYLTDDSLRRNIAFGLDDTDIDDVRLGRASEMAQLSELIASLPQGFDTHIGERGVRLSGGQRQRIGVARALYHDPELLIFDEATSALDSGTEWEITEAINALAGHKTLILVAHRLSTLKNCNHLIMLHDGVVKAEGGFDQLIGSDENFRRMVELSSLGLHTAASGDDEAAD</sequence>
<dbReference type="PROSITE" id="PS50893">
    <property type="entry name" value="ABC_TRANSPORTER_2"/>
    <property type="match status" value="1"/>
</dbReference>
<dbReference type="PANTHER" id="PTHR24221">
    <property type="entry name" value="ATP-BINDING CASSETTE SUB-FAMILY B"/>
    <property type="match status" value="1"/>
</dbReference>
<keyword evidence="6" id="KW-0067">ATP-binding</keyword>
<dbReference type="GO" id="GO:0016887">
    <property type="term" value="F:ATP hydrolysis activity"/>
    <property type="evidence" value="ECO:0007669"/>
    <property type="project" value="InterPro"/>
</dbReference>
<dbReference type="EMBL" id="LWQT01000066">
    <property type="protein sequence ID" value="OAN49295.1"/>
    <property type="molecule type" value="Genomic_DNA"/>
</dbReference>
<feature type="domain" description="ABC transporter" evidence="10">
    <location>
        <begin position="365"/>
        <end position="601"/>
    </location>
</feature>
<evidence type="ECO:0000256" key="6">
    <source>
        <dbReference type="ARBA" id="ARBA00022840"/>
    </source>
</evidence>
<keyword evidence="13" id="KW-1185">Reference proteome</keyword>
<evidence type="ECO:0000259" key="10">
    <source>
        <dbReference type="PROSITE" id="PS50893"/>
    </source>
</evidence>
<feature type="transmembrane region" description="Helical" evidence="9">
    <location>
        <begin position="158"/>
        <end position="179"/>
    </location>
</feature>
<gene>
    <name evidence="12" type="ORF">A6A04_04045</name>
</gene>
<dbReference type="InterPro" id="IPR011527">
    <property type="entry name" value="ABC1_TM_dom"/>
</dbReference>
<evidence type="ECO:0000256" key="3">
    <source>
        <dbReference type="ARBA" id="ARBA00022475"/>
    </source>
</evidence>
<keyword evidence="8 9" id="KW-0472">Membrane</keyword>
<feature type="transmembrane region" description="Helical" evidence="9">
    <location>
        <begin position="185"/>
        <end position="203"/>
    </location>
</feature>
<reference evidence="12 13" key="1">
    <citation type="submission" date="2016-04" db="EMBL/GenBank/DDBJ databases">
        <title>Draft genome sequence of freshwater magnetotactic bacteria Magnetospirillum marisnigri SP-1 and Magnetospirillum moscoviense BB-1.</title>
        <authorList>
            <person name="Koziaeva V."/>
            <person name="Dziuba M.V."/>
            <person name="Ivanov T.M."/>
            <person name="Kuznetsov B."/>
            <person name="Grouzdev D.S."/>
        </authorList>
    </citation>
    <scope>NUCLEOTIDE SEQUENCE [LARGE SCALE GENOMIC DNA]</scope>
    <source>
        <strain evidence="12 13">SP-1</strain>
    </source>
</reference>
<evidence type="ECO:0000259" key="11">
    <source>
        <dbReference type="PROSITE" id="PS50929"/>
    </source>
</evidence>
<comment type="caution">
    <text evidence="12">The sequence shown here is derived from an EMBL/GenBank/DDBJ whole genome shotgun (WGS) entry which is preliminary data.</text>
</comment>
<evidence type="ECO:0000256" key="9">
    <source>
        <dbReference type="SAM" id="Phobius"/>
    </source>
</evidence>
<keyword evidence="7 9" id="KW-1133">Transmembrane helix</keyword>
<protein>
    <recommendedName>
        <fullName evidence="14">ABC transporter ATP-binding protein</fullName>
    </recommendedName>
</protein>
<dbReference type="PANTHER" id="PTHR24221:SF654">
    <property type="entry name" value="ATP-BINDING CASSETTE SUB-FAMILY B MEMBER 6"/>
    <property type="match status" value="1"/>
</dbReference>
<evidence type="ECO:0008006" key="14">
    <source>
        <dbReference type="Google" id="ProtNLM"/>
    </source>
</evidence>
<proteinExistence type="predicted"/>
<dbReference type="Gene3D" id="3.40.50.300">
    <property type="entry name" value="P-loop containing nucleotide triphosphate hydrolases"/>
    <property type="match status" value="1"/>
</dbReference>
<dbReference type="InterPro" id="IPR003593">
    <property type="entry name" value="AAA+_ATPase"/>
</dbReference>
<dbReference type="OrthoDB" id="5288404at2"/>
<dbReference type="GO" id="GO:0034040">
    <property type="term" value="F:ATPase-coupled lipid transmembrane transporter activity"/>
    <property type="evidence" value="ECO:0007669"/>
    <property type="project" value="TreeGrafter"/>
</dbReference>
<evidence type="ECO:0000256" key="8">
    <source>
        <dbReference type="ARBA" id="ARBA00023136"/>
    </source>
</evidence>
<feature type="transmembrane region" description="Helical" evidence="9">
    <location>
        <begin position="273"/>
        <end position="294"/>
    </location>
</feature>
<evidence type="ECO:0000256" key="1">
    <source>
        <dbReference type="ARBA" id="ARBA00004651"/>
    </source>
</evidence>
<dbReference type="Gene3D" id="1.20.1560.10">
    <property type="entry name" value="ABC transporter type 1, transmembrane domain"/>
    <property type="match status" value="1"/>
</dbReference>
<dbReference type="AlphaFoldDB" id="A0A178MMJ1"/>
<keyword evidence="2" id="KW-0813">Transport</keyword>
<dbReference type="GO" id="GO:0140359">
    <property type="term" value="F:ABC-type transporter activity"/>
    <property type="evidence" value="ECO:0007669"/>
    <property type="project" value="InterPro"/>
</dbReference>
<dbReference type="SMART" id="SM00382">
    <property type="entry name" value="AAA"/>
    <property type="match status" value="1"/>
</dbReference>
<dbReference type="InterPro" id="IPR017871">
    <property type="entry name" value="ABC_transporter-like_CS"/>
</dbReference>
<dbReference type="RefSeq" id="WP_068493784.1">
    <property type="nucleotide sequence ID" value="NZ_LWQT01000066.1"/>
</dbReference>
<name>A0A178MMJ1_9PROT</name>
<dbReference type="InterPro" id="IPR003439">
    <property type="entry name" value="ABC_transporter-like_ATP-bd"/>
</dbReference>
<comment type="subcellular location">
    <subcellularLocation>
        <location evidence="1">Cell membrane</location>
        <topology evidence="1">Multi-pass membrane protein</topology>
    </subcellularLocation>
</comment>
<keyword evidence="5" id="KW-0547">Nucleotide-binding</keyword>
<evidence type="ECO:0000256" key="7">
    <source>
        <dbReference type="ARBA" id="ARBA00022989"/>
    </source>
</evidence>
<dbReference type="SUPFAM" id="SSF90123">
    <property type="entry name" value="ABC transporter transmembrane region"/>
    <property type="match status" value="1"/>
</dbReference>
<dbReference type="InterPro" id="IPR039421">
    <property type="entry name" value="Type_1_exporter"/>
</dbReference>
<evidence type="ECO:0000256" key="4">
    <source>
        <dbReference type="ARBA" id="ARBA00022692"/>
    </source>
</evidence>
<organism evidence="12 13">
    <name type="scientific">Paramagnetospirillum marisnigri</name>
    <dbReference type="NCBI Taxonomy" id="1285242"/>
    <lineage>
        <taxon>Bacteria</taxon>
        <taxon>Pseudomonadati</taxon>
        <taxon>Pseudomonadota</taxon>
        <taxon>Alphaproteobacteria</taxon>
        <taxon>Rhodospirillales</taxon>
        <taxon>Magnetospirillaceae</taxon>
        <taxon>Paramagnetospirillum</taxon>
    </lineage>
</organism>
<dbReference type="Pfam" id="PF00005">
    <property type="entry name" value="ABC_tran"/>
    <property type="match status" value="1"/>
</dbReference>
<dbReference type="InterPro" id="IPR036640">
    <property type="entry name" value="ABC1_TM_sf"/>
</dbReference>
<keyword evidence="3" id="KW-1003">Cell membrane</keyword>
<feature type="transmembrane region" description="Helical" evidence="9">
    <location>
        <begin position="27"/>
        <end position="52"/>
    </location>
</feature>
<feature type="domain" description="ABC transmembrane type-1" evidence="11">
    <location>
        <begin position="48"/>
        <end position="330"/>
    </location>
</feature>
<dbReference type="PROSITE" id="PS00211">
    <property type="entry name" value="ABC_TRANSPORTER_1"/>
    <property type="match status" value="1"/>
</dbReference>
<feature type="transmembrane region" description="Helical" evidence="9">
    <location>
        <begin position="300"/>
        <end position="319"/>
    </location>
</feature>
<dbReference type="SUPFAM" id="SSF52540">
    <property type="entry name" value="P-loop containing nucleoside triphosphate hydrolases"/>
    <property type="match status" value="1"/>
</dbReference>
<accession>A0A178MMJ1</accession>
<evidence type="ECO:0000313" key="12">
    <source>
        <dbReference type="EMBL" id="OAN49295.1"/>
    </source>
</evidence>
<dbReference type="Proteomes" id="UP000078428">
    <property type="component" value="Unassembled WGS sequence"/>
</dbReference>
<feature type="transmembrane region" description="Helical" evidence="9">
    <location>
        <begin position="81"/>
        <end position="107"/>
    </location>
</feature>
<dbReference type="GO" id="GO:0005524">
    <property type="term" value="F:ATP binding"/>
    <property type="evidence" value="ECO:0007669"/>
    <property type="project" value="UniProtKB-KW"/>
</dbReference>